<reference evidence="6 7" key="1">
    <citation type="submission" date="2019-10" db="EMBL/GenBank/DDBJ databases">
        <title>Pseudopuniceibacterium sp. HQ09 islated from Antarctica.</title>
        <authorList>
            <person name="Liao L."/>
            <person name="Su S."/>
            <person name="Chen B."/>
            <person name="Yu Y."/>
        </authorList>
    </citation>
    <scope>NUCLEOTIDE SEQUENCE [LARGE SCALE GENOMIC DNA]</scope>
    <source>
        <strain evidence="6 7">HQ09</strain>
    </source>
</reference>
<evidence type="ECO:0000256" key="4">
    <source>
        <dbReference type="ARBA" id="ARBA00023136"/>
    </source>
</evidence>
<evidence type="ECO:0000256" key="3">
    <source>
        <dbReference type="ARBA" id="ARBA00022989"/>
    </source>
</evidence>
<dbReference type="InterPro" id="IPR029095">
    <property type="entry name" value="NarX-like_N"/>
</dbReference>
<evidence type="ECO:0000256" key="1">
    <source>
        <dbReference type="ARBA" id="ARBA00004141"/>
    </source>
</evidence>
<sequence>MIMSQSPSAMIWHCLASRRAAQCAVAGRCGRGGLIIPTRGWDFLGSAMAFSEELPLFRRVYRALVAVLQPGLVGLFVLALPAHPSLAEEPSPLIEAAKRKINLAGRQRMLSQRIAMQACFAQSGVLSEVSLTRGREAADLFDRTLDGLRLGDQGQGLAVEVDPEVLAGLNAVAALWQGYGASVDGLFGSPNETALKQIHSHNGPVLVSMNKSVGVMERVYGEGLIAPEIAAALNVAGRQRMLVMKAVKEACMITRGYAPEEDRKTLAKTISLFESSLYKLRQGNEWDNIIAPPSFEIEMQLDLVQMIWDWMSPRLKSLADGEQMAPKEMVEMAYHAEVALTEMNTAVWLYEAF</sequence>
<evidence type="ECO:0000313" key="7">
    <source>
        <dbReference type="Proteomes" id="UP000594118"/>
    </source>
</evidence>
<organism evidence="6 7">
    <name type="scientific">Pseudooceanicola spongiae</name>
    <dbReference type="NCBI Taxonomy" id="2613965"/>
    <lineage>
        <taxon>Bacteria</taxon>
        <taxon>Pseudomonadati</taxon>
        <taxon>Pseudomonadota</taxon>
        <taxon>Alphaproteobacteria</taxon>
        <taxon>Rhodobacterales</taxon>
        <taxon>Paracoccaceae</taxon>
        <taxon>Pseudooceanicola</taxon>
    </lineage>
</organism>
<protein>
    <recommendedName>
        <fullName evidence="5">NarX-like N-terminal domain-containing protein</fullName>
    </recommendedName>
</protein>
<dbReference type="AlphaFoldDB" id="A0A7L9WK63"/>
<dbReference type="Pfam" id="PF13675">
    <property type="entry name" value="PilJ"/>
    <property type="match status" value="2"/>
</dbReference>
<feature type="domain" description="NarX-like N-terminal" evidence="5">
    <location>
        <begin position="97"/>
        <end position="194"/>
    </location>
</feature>
<evidence type="ECO:0000313" key="6">
    <source>
        <dbReference type="EMBL" id="QOL79766.1"/>
    </source>
</evidence>
<accession>A0A7L9WK63</accession>
<evidence type="ECO:0000256" key="2">
    <source>
        <dbReference type="ARBA" id="ARBA00022692"/>
    </source>
</evidence>
<dbReference type="Proteomes" id="UP000594118">
    <property type="component" value="Chromosome"/>
</dbReference>
<name>A0A7L9WK63_9RHOB</name>
<comment type="subcellular location">
    <subcellularLocation>
        <location evidence="1">Membrane</location>
        <topology evidence="1">Multi-pass membrane protein</topology>
    </subcellularLocation>
</comment>
<keyword evidence="7" id="KW-1185">Reference proteome</keyword>
<gene>
    <name evidence="6" type="ORF">F3W81_02395</name>
</gene>
<proteinExistence type="predicted"/>
<keyword evidence="3" id="KW-1133">Transmembrane helix</keyword>
<feature type="domain" description="NarX-like N-terminal" evidence="5">
    <location>
        <begin position="230"/>
        <end position="324"/>
    </location>
</feature>
<dbReference type="EMBL" id="CP045201">
    <property type="protein sequence ID" value="QOL79766.1"/>
    <property type="molecule type" value="Genomic_DNA"/>
</dbReference>
<dbReference type="GO" id="GO:0016020">
    <property type="term" value="C:membrane"/>
    <property type="evidence" value="ECO:0007669"/>
    <property type="project" value="UniProtKB-SubCell"/>
</dbReference>
<dbReference type="KEGG" id="pshq:F3W81_02395"/>
<keyword evidence="2" id="KW-0812">Transmembrane</keyword>
<keyword evidence="4" id="KW-0472">Membrane</keyword>
<evidence type="ECO:0000259" key="5">
    <source>
        <dbReference type="Pfam" id="PF13675"/>
    </source>
</evidence>